<dbReference type="FunCoup" id="A8P3N7">
    <property type="interactions" value="9"/>
</dbReference>
<dbReference type="PANTHER" id="PTHR45348">
    <property type="entry name" value="HYPOTHETICAL OXIDOREDUCTASE (EUROFUNG)"/>
    <property type="match status" value="1"/>
</dbReference>
<dbReference type="InterPro" id="IPR011032">
    <property type="entry name" value="GroES-like_sf"/>
</dbReference>
<dbReference type="OrthoDB" id="3233595at2759"/>
<dbReference type="InParanoid" id="A8P3N7"/>
<organism evidence="2 3">
    <name type="scientific">Coprinopsis cinerea (strain Okayama-7 / 130 / ATCC MYA-4618 / FGSC 9003)</name>
    <name type="common">Inky cap fungus</name>
    <name type="synonym">Hormographiella aspergillata</name>
    <dbReference type="NCBI Taxonomy" id="240176"/>
    <lineage>
        <taxon>Eukaryota</taxon>
        <taxon>Fungi</taxon>
        <taxon>Dikarya</taxon>
        <taxon>Basidiomycota</taxon>
        <taxon>Agaricomycotina</taxon>
        <taxon>Agaricomycetes</taxon>
        <taxon>Agaricomycetidae</taxon>
        <taxon>Agaricales</taxon>
        <taxon>Agaricineae</taxon>
        <taxon>Psathyrellaceae</taxon>
        <taxon>Coprinopsis</taxon>
    </lineage>
</organism>
<dbReference type="PANTHER" id="PTHR45348:SF2">
    <property type="entry name" value="ZINC-TYPE ALCOHOL DEHYDROGENASE-LIKE PROTEIN C2E1P3.01"/>
    <property type="match status" value="1"/>
</dbReference>
<dbReference type="VEuPathDB" id="FungiDB:CC1G_12719"/>
<dbReference type="GO" id="GO:0016651">
    <property type="term" value="F:oxidoreductase activity, acting on NAD(P)H"/>
    <property type="evidence" value="ECO:0007669"/>
    <property type="project" value="InterPro"/>
</dbReference>
<sequence length="343" mass="36589">MSQKALVLDKQFGDFVLTTIPIPKPQPEEVIVKVEAAGLNPVDWKIQNYGVFVEEYPAVLGTDIAGEIVELGEKVTTVAKGDKVVLQGTYRKADESAGFQQYARADVHTLAKIPSNVTVVEAATLPVALTCAYVGLYNVDPHGLGFEPPLTSGRGKYKDVPIVVLGGASSVGQYVLQLARASGFSPIITTASLKHTDFLKSLGATHILDRSLSTEALQAAVKEITSTPITTVYDAISSAETQKTGHELLAPGGQLLVTLPPSVEAAKEKKVLGVLGVKQLPHNVQLLRDLYAKLPELLKDGVIKPNRAETLPNGLNGIKDGLQRMKEDKVSGTKLVALPQETS</sequence>
<dbReference type="Pfam" id="PF00107">
    <property type="entry name" value="ADH_zinc_N"/>
    <property type="match status" value="1"/>
</dbReference>
<evidence type="ECO:0000259" key="1">
    <source>
        <dbReference type="SMART" id="SM00829"/>
    </source>
</evidence>
<dbReference type="AlphaFoldDB" id="A8P3N7"/>
<dbReference type="Pfam" id="PF08240">
    <property type="entry name" value="ADH_N"/>
    <property type="match status" value="1"/>
</dbReference>
<dbReference type="SMART" id="SM00829">
    <property type="entry name" value="PKS_ER"/>
    <property type="match status" value="1"/>
</dbReference>
<comment type="caution">
    <text evidence="2">The sequence shown here is derived from an EMBL/GenBank/DDBJ whole genome shotgun (WGS) entry which is preliminary data.</text>
</comment>
<evidence type="ECO:0000313" key="3">
    <source>
        <dbReference type="Proteomes" id="UP000001861"/>
    </source>
</evidence>
<dbReference type="InterPro" id="IPR013154">
    <property type="entry name" value="ADH-like_N"/>
</dbReference>
<accession>A8P3N7</accession>
<dbReference type="eggNOG" id="KOG1198">
    <property type="taxonomic scope" value="Eukaryota"/>
</dbReference>
<reference evidence="2 3" key="1">
    <citation type="journal article" date="2010" name="Proc. Natl. Acad. Sci. U.S.A.">
        <title>Insights into evolution of multicellular fungi from the assembled chromosomes of the mushroom Coprinopsis cinerea (Coprinus cinereus).</title>
        <authorList>
            <person name="Stajich J.E."/>
            <person name="Wilke S.K."/>
            <person name="Ahren D."/>
            <person name="Au C.H."/>
            <person name="Birren B.W."/>
            <person name="Borodovsky M."/>
            <person name="Burns C."/>
            <person name="Canback B."/>
            <person name="Casselton L.A."/>
            <person name="Cheng C.K."/>
            <person name="Deng J."/>
            <person name="Dietrich F.S."/>
            <person name="Fargo D.C."/>
            <person name="Farman M.L."/>
            <person name="Gathman A.C."/>
            <person name="Goldberg J."/>
            <person name="Guigo R."/>
            <person name="Hoegger P.J."/>
            <person name="Hooker J.B."/>
            <person name="Huggins A."/>
            <person name="James T.Y."/>
            <person name="Kamada T."/>
            <person name="Kilaru S."/>
            <person name="Kodira C."/>
            <person name="Kues U."/>
            <person name="Kupfer D."/>
            <person name="Kwan H.S."/>
            <person name="Lomsadze A."/>
            <person name="Li W."/>
            <person name="Lilly W.W."/>
            <person name="Ma L.J."/>
            <person name="Mackey A.J."/>
            <person name="Manning G."/>
            <person name="Martin F."/>
            <person name="Muraguchi H."/>
            <person name="Natvig D.O."/>
            <person name="Palmerini H."/>
            <person name="Ramesh M.A."/>
            <person name="Rehmeyer C.J."/>
            <person name="Roe B.A."/>
            <person name="Shenoy N."/>
            <person name="Stanke M."/>
            <person name="Ter-Hovhannisyan V."/>
            <person name="Tunlid A."/>
            <person name="Velagapudi R."/>
            <person name="Vision T.J."/>
            <person name="Zeng Q."/>
            <person name="Zolan M.E."/>
            <person name="Pukkila P.J."/>
        </authorList>
    </citation>
    <scope>NUCLEOTIDE SEQUENCE [LARGE SCALE GENOMIC DNA]</scope>
    <source>
        <strain evidence="3">Okayama-7 / 130 / ATCC MYA-4618 / FGSC 9003</strain>
    </source>
</reference>
<keyword evidence="3" id="KW-1185">Reference proteome</keyword>
<protein>
    <recommendedName>
        <fullName evidence="1">Enoyl reductase (ER) domain-containing protein</fullName>
    </recommendedName>
</protein>
<dbReference type="SUPFAM" id="SSF51735">
    <property type="entry name" value="NAD(P)-binding Rossmann-fold domains"/>
    <property type="match status" value="1"/>
</dbReference>
<dbReference type="EMBL" id="AACS02000004">
    <property type="protein sequence ID" value="EAU83237.1"/>
    <property type="molecule type" value="Genomic_DNA"/>
</dbReference>
<dbReference type="CDD" id="cd08249">
    <property type="entry name" value="enoyl_reductase_like"/>
    <property type="match status" value="1"/>
</dbReference>
<proteinExistence type="predicted"/>
<gene>
    <name evidence="2" type="ORF">CC1G_12719</name>
</gene>
<dbReference type="KEGG" id="cci:CC1G_12719"/>
<dbReference type="InterPro" id="IPR036291">
    <property type="entry name" value="NAD(P)-bd_dom_sf"/>
</dbReference>
<name>A8P3N7_COPC7</name>
<dbReference type="InterPro" id="IPR020843">
    <property type="entry name" value="ER"/>
</dbReference>
<dbReference type="OMA" id="INEHGAY"/>
<dbReference type="GeneID" id="6015174"/>
<dbReference type="Gene3D" id="3.40.50.720">
    <property type="entry name" value="NAD(P)-binding Rossmann-like Domain"/>
    <property type="match status" value="1"/>
</dbReference>
<dbReference type="Proteomes" id="UP000001861">
    <property type="component" value="Unassembled WGS sequence"/>
</dbReference>
<dbReference type="Gene3D" id="3.90.180.10">
    <property type="entry name" value="Medium-chain alcohol dehydrogenases, catalytic domain"/>
    <property type="match status" value="1"/>
</dbReference>
<dbReference type="SUPFAM" id="SSF50129">
    <property type="entry name" value="GroES-like"/>
    <property type="match status" value="1"/>
</dbReference>
<dbReference type="RefSeq" id="XP_001838583.1">
    <property type="nucleotide sequence ID" value="XM_001838531.2"/>
</dbReference>
<dbReference type="InterPro" id="IPR047122">
    <property type="entry name" value="Trans-enoyl_RdTase-like"/>
</dbReference>
<evidence type="ECO:0000313" key="2">
    <source>
        <dbReference type="EMBL" id="EAU83237.1"/>
    </source>
</evidence>
<feature type="domain" description="Enoyl reductase (ER)" evidence="1">
    <location>
        <begin position="10"/>
        <end position="336"/>
    </location>
</feature>
<dbReference type="InterPro" id="IPR013149">
    <property type="entry name" value="ADH-like_C"/>
</dbReference>